<feature type="transmembrane region" description="Helical" evidence="6">
    <location>
        <begin position="364"/>
        <end position="383"/>
    </location>
</feature>
<feature type="domain" description="ABC-2 type transporter transmembrane" evidence="7">
    <location>
        <begin position="24"/>
        <end position="380"/>
    </location>
</feature>
<evidence type="ECO:0000313" key="8">
    <source>
        <dbReference type="EMBL" id="KIF81380.1"/>
    </source>
</evidence>
<keyword evidence="2" id="KW-1003">Cell membrane</keyword>
<feature type="transmembrane region" description="Helical" evidence="6">
    <location>
        <begin position="21"/>
        <end position="42"/>
    </location>
</feature>
<dbReference type="GO" id="GO:0140359">
    <property type="term" value="F:ABC-type transporter activity"/>
    <property type="evidence" value="ECO:0007669"/>
    <property type="project" value="InterPro"/>
</dbReference>
<dbReference type="RefSeq" id="WP_040040207.1">
    <property type="nucleotide sequence ID" value="NZ_JWJG01000028.1"/>
</dbReference>
<dbReference type="InterPro" id="IPR013525">
    <property type="entry name" value="ABC2_TM"/>
</dbReference>
<feature type="transmembrane region" description="Helical" evidence="6">
    <location>
        <begin position="188"/>
        <end position="214"/>
    </location>
</feature>
<evidence type="ECO:0000256" key="4">
    <source>
        <dbReference type="ARBA" id="ARBA00022989"/>
    </source>
</evidence>
<evidence type="ECO:0000313" key="9">
    <source>
        <dbReference type="Proteomes" id="UP000031572"/>
    </source>
</evidence>
<evidence type="ECO:0000256" key="3">
    <source>
        <dbReference type="ARBA" id="ARBA00022692"/>
    </source>
</evidence>
<evidence type="ECO:0000256" key="6">
    <source>
        <dbReference type="SAM" id="Phobius"/>
    </source>
</evidence>
<dbReference type="GO" id="GO:0005886">
    <property type="term" value="C:plasma membrane"/>
    <property type="evidence" value="ECO:0007669"/>
    <property type="project" value="UniProtKB-SubCell"/>
</dbReference>
<dbReference type="InterPro" id="IPR051449">
    <property type="entry name" value="ABC-2_transporter_component"/>
</dbReference>
<evidence type="ECO:0000259" key="7">
    <source>
        <dbReference type="Pfam" id="PF12698"/>
    </source>
</evidence>
<comment type="subcellular location">
    <subcellularLocation>
        <location evidence="1">Cell membrane</location>
        <topology evidence="1">Multi-pass membrane protein</topology>
    </subcellularLocation>
</comment>
<reference evidence="8 9" key="1">
    <citation type="submission" date="2014-12" db="EMBL/GenBank/DDBJ databases">
        <title>Denitrispirillum autotrophicum gen. nov., sp. nov., Denitrifying, Facultatively Autotrophic Bacteria Isolated from Rice Paddy Soil.</title>
        <authorList>
            <person name="Ishii S."/>
            <person name="Ashida N."/>
            <person name="Ohno H."/>
            <person name="Otsuka S."/>
            <person name="Yokota A."/>
            <person name="Senoo K."/>
        </authorList>
    </citation>
    <scope>NUCLEOTIDE SEQUENCE [LARGE SCALE GENOMIC DNA]</scope>
    <source>
        <strain evidence="8 9">TSA66</strain>
    </source>
</reference>
<protein>
    <submittedName>
        <fullName evidence="8">ABC transporter</fullName>
    </submittedName>
</protein>
<keyword evidence="9" id="KW-1185">Reference proteome</keyword>
<keyword evidence="3 6" id="KW-0812">Transmembrane</keyword>
<sequence>MHAHIFRASLRREWQLLCRRPWDIAMISWVPLLSVALIWWIFSAGIPTRLPIGVWNADHSALSRQLVRFLDAAPGLQVVAQYDDELQVEHAMRAGKVYGVVEIPREFARDVKRGHAAQVTLLHNAQFSSHSGIIQRDVRTAVGTLSAGIEIAARNKRGEPVRAAKLAAEPIRTSLANLFNPSLDYLQFLGMALIPALLHIFAMTAGAWSVGAELRDATIGDWRNASMQGQAGTSFFAALLGKLCVPFLSLSLVGVSGLLAVIIAGGMHPAGSLVFTLLALLAMLALSIALGAAVAAATRSLRTALSVTGIVTAPAFAFSGAAFPLSAMPAGARLWADSLPFTHYLRVQVEQLQMGAPLRYSLPVLVWMPVVALALLALAARALTRAAQQPDSWGAR</sequence>
<dbReference type="AlphaFoldDB" id="A0A0C2BJM0"/>
<name>A0A0C2BJM0_9BURK</name>
<dbReference type="Pfam" id="PF12698">
    <property type="entry name" value="ABC2_membrane_3"/>
    <property type="match status" value="1"/>
</dbReference>
<dbReference type="PANTHER" id="PTHR30294:SF47">
    <property type="entry name" value="INNER MEMBRANE TRANSPORT PERMEASE YHHJ"/>
    <property type="match status" value="1"/>
</dbReference>
<accession>A0A0C2BJM0</accession>
<dbReference type="PANTHER" id="PTHR30294">
    <property type="entry name" value="MEMBRANE COMPONENT OF ABC TRANSPORTER YHHJ-RELATED"/>
    <property type="match status" value="1"/>
</dbReference>
<dbReference type="STRING" id="709839.TSA66_12030"/>
<evidence type="ECO:0000256" key="1">
    <source>
        <dbReference type="ARBA" id="ARBA00004651"/>
    </source>
</evidence>
<proteinExistence type="predicted"/>
<dbReference type="Gene3D" id="3.40.1710.10">
    <property type="entry name" value="abc type-2 transporter like domain"/>
    <property type="match status" value="1"/>
</dbReference>
<dbReference type="EMBL" id="JWJG01000028">
    <property type="protein sequence ID" value="KIF81380.1"/>
    <property type="molecule type" value="Genomic_DNA"/>
</dbReference>
<feature type="transmembrane region" description="Helical" evidence="6">
    <location>
        <begin position="304"/>
        <end position="325"/>
    </location>
</feature>
<organism evidence="8 9">
    <name type="scientific">Noviherbaspirillum autotrophicum</name>
    <dbReference type="NCBI Taxonomy" id="709839"/>
    <lineage>
        <taxon>Bacteria</taxon>
        <taxon>Pseudomonadati</taxon>
        <taxon>Pseudomonadota</taxon>
        <taxon>Betaproteobacteria</taxon>
        <taxon>Burkholderiales</taxon>
        <taxon>Oxalobacteraceae</taxon>
        <taxon>Noviherbaspirillum</taxon>
    </lineage>
</organism>
<feature type="transmembrane region" description="Helical" evidence="6">
    <location>
        <begin position="273"/>
        <end position="297"/>
    </location>
</feature>
<evidence type="ECO:0000256" key="2">
    <source>
        <dbReference type="ARBA" id="ARBA00022475"/>
    </source>
</evidence>
<keyword evidence="4 6" id="KW-1133">Transmembrane helix</keyword>
<comment type="caution">
    <text evidence="8">The sequence shown here is derived from an EMBL/GenBank/DDBJ whole genome shotgun (WGS) entry which is preliminary data.</text>
</comment>
<dbReference type="Proteomes" id="UP000031572">
    <property type="component" value="Unassembled WGS sequence"/>
</dbReference>
<keyword evidence="5 6" id="KW-0472">Membrane</keyword>
<feature type="transmembrane region" description="Helical" evidence="6">
    <location>
        <begin position="235"/>
        <end position="267"/>
    </location>
</feature>
<evidence type="ECO:0000256" key="5">
    <source>
        <dbReference type="ARBA" id="ARBA00023136"/>
    </source>
</evidence>
<gene>
    <name evidence="8" type="ORF">TSA66_12030</name>
</gene>